<proteinExistence type="predicted"/>
<protein>
    <recommendedName>
        <fullName evidence="1">NrS-1 polymerase-like HBD domain-containing protein</fullName>
    </recommendedName>
</protein>
<sequence>MALRLGDKIPAPDFEKVPFELKKHRQWLLWQARPEKGKPGIVTKEPVTLEGEIFYGWNNPTNLYSFAAVQRAFQTGKFSGVGFVLASTDLICIDLDNSESTNNIPKELQDLSRSRYTELSPSGKGYHIWCKGTKPLDMGRVGHTSEGYKVEVFGNTGWVTVTGNTIFPASIVDDQPLIMHLYQTYFKNKQSDRREGRLMNPPELTIAMLEVEAIKEEMFKGPYSQQILSLWAGDMSNYNEDHSRADFALCRFLANYAEYDFMTIDTLFRESALYRKKWDERRGDTTYGARTIERAINLEYNGNYILETSDTSYEVDNEDQILQERSFNDELVQKGLNAHNETLNNGNDILKEIMQSNDEIKMSLLKQIRIQENHYQTLLNKLDKQEILTKKSYEQNSFSF</sequence>
<dbReference type="InterPro" id="IPR054468">
    <property type="entry name" value="NrSPol-like_HBD"/>
</dbReference>
<accession>A0A366EFV5</accession>
<gene>
    <name evidence="2" type="ORF">DET59_12014</name>
</gene>
<dbReference type="Proteomes" id="UP000252118">
    <property type="component" value="Unassembled WGS sequence"/>
</dbReference>
<evidence type="ECO:0000313" key="2">
    <source>
        <dbReference type="EMBL" id="RBP01213.1"/>
    </source>
</evidence>
<dbReference type="Pfam" id="PF22763">
    <property type="entry name" value="NrS1-1_pol-like_HBD"/>
    <property type="match status" value="1"/>
</dbReference>
<dbReference type="OrthoDB" id="9763644at2"/>
<dbReference type="RefSeq" id="WP_113970926.1">
    <property type="nucleotide sequence ID" value="NZ_QNRJ01000020.1"/>
</dbReference>
<evidence type="ECO:0000259" key="1">
    <source>
        <dbReference type="Pfam" id="PF22763"/>
    </source>
</evidence>
<dbReference type="AlphaFoldDB" id="A0A366EFV5"/>
<reference evidence="2 3" key="1">
    <citation type="submission" date="2018-06" db="EMBL/GenBank/DDBJ databases">
        <title>Freshwater and sediment microbial communities from various areas in North America, analyzing microbe dynamics in response to fracking.</title>
        <authorList>
            <person name="Lamendella R."/>
        </authorList>
    </citation>
    <scope>NUCLEOTIDE SEQUENCE [LARGE SCALE GENOMIC DNA]</scope>
    <source>
        <strain evidence="2 3">97B</strain>
    </source>
</reference>
<comment type="caution">
    <text evidence="2">The sequence shown here is derived from an EMBL/GenBank/DDBJ whole genome shotgun (WGS) entry which is preliminary data.</text>
</comment>
<organism evidence="2 3">
    <name type="scientific">Rossellomorea aquimaris</name>
    <dbReference type="NCBI Taxonomy" id="189382"/>
    <lineage>
        <taxon>Bacteria</taxon>
        <taxon>Bacillati</taxon>
        <taxon>Bacillota</taxon>
        <taxon>Bacilli</taxon>
        <taxon>Bacillales</taxon>
        <taxon>Bacillaceae</taxon>
        <taxon>Rossellomorea</taxon>
    </lineage>
</organism>
<feature type="domain" description="NrS-1 polymerase-like HBD" evidence="1">
    <location>
        <begin position="242"/>
        <end position="298"/>
    </location>
</feature>
<dbReference type="EMBL" id="QNRJ01000020">
    <property type="protein sequence ID" value="RBP01213.1"/>
    <property type="molecule type" value="Genomic_DNA"/>
</dbReference>
<evidence type="ECO:0000313" key="3">
    <source>
        <dbReference type="Proteomes" id="UP000252118"/>
    </source>
</evidence>
<name>A0A366EFV5_9BACI</name>